<dbReference type="VEuPathDB" id="FungiDB:SPRG_14593"/>
<dbReference type="Proteomes" id="UP000030745">
    <property type="component" value="Unassembled WGS sequence"/>
</dbReference>
<evidence type="ECO:0000256" key="1">
    <source>
        <dbReference type="SAM" id="MobiDB-lite"/>
    </source>
</evidence>
<feature type="compositionally biased region" description="Polar residues" evidence="1">
    <location>
        <begin position="1"/>
        <end position="12"/>
    </location>
</feature>
<sequence>MPPSSLELSATAPQRGCHRQLSPEQNEMSRQRSRVYYAQHKAKVLAKLKARYDLHRDQERARRRALYARNKAIRTMYYQSSSPSLHSLAFVLN</sequence>
<proteinExistence type="predicted"/>
<dbReference type="GeneID" id="24136390"/>
<accession>A0A067BPD1</accession>
<dbReference type="EMBL" id="KK583323">
    <property type="protein sequence ID" value="KDO20113.1"/>
    <property type="molecule type" value="Genomic_DNA"/>
</dbReference>
<feature type="region of interest" description="Disordered" evidence="1">
    <location>
        <begin position="1"/>
        <end position="31"/>
    </location>
</feature>
<organism evidence="2 3">
    <name type="scientific">Saprolegnia parasitica (strain CBS 223.65)</name>
    <dbReference type="NCBI Taxonomy" id="695850"/>
    <lineage>
        <taxon>Eukaryota</taxon>
        <taxon>Sar</taxon>
        <taxon>Stramenopiles</taxon>
        <taxon>Oomycota</taxon>
        <taxon>Saprolegniomycetes</taxon>
        <taxon>Saprolegniales</taxon>
        <taxon>Saprolegniaceae</taxon>
        <taxon>Saprolegnia</taxon>
    </lineage>
</organism>
<gene>
    <name evidence="2" type="ORF">SPRG_14593</name>
</gene>
<evidence type="ECO:0000313" key="2">
    <source>
        <dbReference type="EMBL" id="KDO20113.1"/>
    </source>
</evidence>
<dbReference type="KEGG" id="spar:SPRG_14593"/>
<dbReference type="RefSeq" id="XP_012209157.1">
    <property type="nucleotide sequence ID" value="XM_012353767.1"/>
</dbReference>
<keyword evidence="3" id="KW-1185">Reference proteome</keyword>
<protein>
    <submittedName>
        <fullName evidence="2">Uncharacterized protein</fullName>
    </submittedName>
</protein>
<evidence type="ECO:0000313" key="3">
    <source>
        <dbReference type="Proteomes" id="UP000030745"/>
    </source>
</evidence>
<dbReference type="OrthoDB" id="10411411at2759"/>
<reference evidence="2 3" key="1">
    <citation type="journal article" date="2013" name="PLoS Genet.">
        <title>Distinctive expansion of potential virulence genes in the genome of the oomycete fish pathogen Saprolegnia parasitica.</title>
        <authorList>
            <person name="Jiang R.H."/>
            <person name="de Bruijn I."/>
            <person name="Haas B.J."/>
            <person name="Belmonte R."/>
            <person name="Lobach L."/>
            <person name="Christie J."/>
            <person name="van den Ackerveken G."/>
            <person name="Bottin A."/>
            <person name="Bulone V."/>
            <person name="Diaz-Moreno S.M."/>
            <person name="Dumas B."/>
            <person name="Fan L."/>
            <person name="Gaulin E."/>
            <person name="Govers F."/>
            <person name="Grenville-Briggs L.J."/>
            <person name="Horner N.R."/>
            <person name="Levin J.Z."/>
            <person name="Mammella M."/>
            <person name="Meijer H.J."/>
            <person name="Morris P."/>
            <person name="Nusbaum C."/>
            <person name="Oome S."/>
            <person name="Phillips A.J."/>
            <person name="van Rooyen D."/>
            <person name="Rzeszutek E."/>
            <person name="Saraiva M."/>
            <person name="Secombes C.J."/>
            <person name="Seidl M.F."/>
            <person name="Snel B."/>
            <person name="Stassen J.H."/>
            <person name="Sykes S."/>
            <person name="Tripathy S."/>
            <person name="van den Berg H."/>
            <person name="Vega-Arreguin J.C."/>
            <person name="Wawra S."/>
            <person name="Young S.K."/>
            <person name="Zeng Q."/>
            <person name="Dieguez-Uribeondo J."/>
            <person name="Russ C."/>
            <person name="Tyler B.M."/>
            <person name="van West P."/>
        </authorList>
    </citation>
    <scope>NUCLEOTIDE SEQUENCE [LARGE SCALE GENOMIC DNA]</scope>
    <source>
        <strain evidence="2 3">CBS 223.65</strain>
    </source>
</reference>
<name>A0A067BPD1_SAPPC</name>
<dbReference type="AlphaFoldDB" id="A0A067BPD1"/>